<name>A0A922LFQ1_SCHHA</name>
<proteinExistence type="predicted"/>
<evidence type="ECO:0000313" key="2">
    <source>
        <dbReference type="Proteomes" id="UP000471633"/>
    </source>
</evidence>
<evidence type="ECO:0008006" key="3">
    <source>
        <dbReference type="Google" id="ProtNLM"/>
    </source>
</evidence>
<dbReference type="GeneID" id="75576435"/>
<protein>
    <recommendedName>
        <fullName evidence="3">Reverse transcriptase/retrotransposon-derived protein RNase H-like domain-containing protein</fullName>
    </recommendedName>
</protein>
<dbReference type="RefSeq" id="XP_051065506.1">
    <property type="nucleotide sequence ID" value="XM_051208304.1"/>
</dbReference>
<dbReference type="Proteomes" id="UP000471633">
    <property type="component" value="Unassembled WGS sequence"/>
</dbReference>
<reference evidence="1" key="2">
    <citation type="journal article" date="2019" name="Gigascience">
        <title>High-quality Schistosoma haematobium genome achieved by single-molecule and long-range sequencing.</title>
        <authorList>
            <person name="Stroehlein A.J."/>
            <person name="Korhonen P.K."/>
            <person name="Chong T.M."/>
            <person name="Lim Y.L."/>
            <person name="Chan K.G."/>
            <person name="Webster B."/>
            <person name="Rollinson D."/>
            <person name="Brindley P.J."/>
            <person name="Gasser R.B."/>
            <person name="Young N.D."/>
        </authorList>
    </citation>
    <scope>NUCLEOTIDE SEQUENCE</scope>
</reference>
<dbReference type="PANTHER" id="PTHR37984">
    <property type="entry name" value="PROTEIN CBG26694"/>
    <property type="match status" value="1"/>
</dbReference>
<reference evidence="1" key="3">
    <citation type="submission" date="2021-06" db="EMBL/GenBank/DDBJ databases">
        <title>Chromosome-level genome assembly for S. haematobium.</title>
        <authorList>
            <person name="Stroehlein A.J."/>
        </authorList>
    </citation>
    <scope>NUCLEOTIDE SEQUENCE</scope>
</reference>
<dbReference type="CTD" id="75576435"/>
<organism evidence="1 2">
    <name type="scientific">Schistosoma haematobium</name>
    <name type="common">Blood fluke</name>
    <dbReference type="NCBI Taxonomy" id="6185"/>
    <lineage>
        <taxon>Eukaryota</taxon>
        <taxon>Metazoa</taxon>
        <taxon>Spiralia</taxon>
        <taxon>Lophotrochozoa</taxon>
        <taxon>Platyhelminthes</taxon>
        <taxon>Trematoda</taxon>
        <taxon>Digenea</taxon>
        <taxon>Strigeidida</taxon>
        <taxon>Schistosomatoidea</taxon>
        <taxon>Schistosomatidae</taxon>
        <taxon>Schistosoma</taxon>
    </lineage>
</organism>
<dbReference type="Gene3D" id="3.10.10.10">
    <property type="entry name" value="HIV Type 1 Reverse Transcriptase, subunit A, domain 1"/>
    <property type="match status" value="1"/>
</dbReference>
<gene>
    <name evidence="1" type="ORF">MS3_00000602</name>
</gene>
<comment type="caution">
    <text evidence="1">The sequence shown here is derived from an EMBL/GenBank/DDBJ whole genome shotgun (WGS) entry which is preliminary data.</text>
</comment>
<dbReference type="EMBL" id="AMPZ03000006">
    <property type="protein sequence ID" value="KAH9581394.1"/>
    <property type="molecule type" value="Genomic_DNA"/>
</dbReference>
<dbReference type="KEGG" id="shx:MS3_00000602"/>
<dbReference type="PANTHER" id="PTHR37984:SF5">
    <property type="entry name" value="PROTEIN NYNRIN-LIKE"/>
    <property type="match status" value="1"/>
</dbReference>
<dbReference type="SUPFAM" id="SSF56672">
    <property type="entry name" value="DNA/RNA polymerases"/>
    <property type="match status" value="1"/>
</dbReference>
<dbReference type="InterPro" id="IPR043502">
    <property type="entry name" value="DNA/RNA_pol_sf"/>
</dbReference>
<dbReference type="InterPro" id="IPR050951">
    <property type="entry name" value="Retrovirus_Pol_polyprotein"/>
</dbReference>
<accession>A0A922LFQ1</accession>
<keyword evidence="2" id="KW-1185">Reference proteome</keyword>
<reference evidence="1" key="4">
    <citation type="journal article" date="2022" name="PLoS Pathog.">
        <title>Chromosome-level genome of Schistosoma haematobium underpins genome-wide explorations of molecular variation.</title>
        <authorList>
            <person name="Stroehlein A.J."/>
            <person name="Korhonen P.K."/>
            <person name="Lee V.V."/>
            <person name="Ralph S.A."/>
            <person name="Mentink-Kane M."/>
            <person name="You H."/>
            <person name="McManus D.P."/>
            <person name="Tchuente L.T."/>
            <person name="Stothard J.R."/>
            <person name="Kaur P."/>
            <person name="Dudchenko O."/>
            <person name="Aiden E.L."/>
            <person name="Yang B."/>
            <person name="Yang H."/>
            <person name="Emery A.M."/>
            <person name="Webster B.L."/>
            <person name="Brindley P.J."/>
            <person name="Rollinson D."/>
            <person name="Chang B.C.H."/>
            <person name="Gasser R.B."/>
            <person name="Young N.D."/>
        </authorList>
    </citation>
    <scope>NUCLEOTIDE SEQUENCE</scope>
</reference>
<evidence type="ECO:0000313" key="1">
    <source>
        <dbReference type="EMBL" id="KAH9581394.1"/>
    </source>
</evidence>
<sequence length="102" mass="11351">MKAPILLKPEAEPVFRPKRSVPYAAMFEVYKELGRFPIRVVIMPVSYSAWVAPIVVIKKANGASRICADFFTGLNAALEQYNSPLPNPEDFSTMLCFRAGPC</sequence>
<reference evidence="1" key="1">
    <citation type="journal article" date="2012" name="Nat. Genet.">
        <title>Whole-genome sequence of Schistosoma haematobium.</title>
        <authorList>
            <person name="Young N.D."/>
            <person name="Jex A.R."/>
            <person name="Li B."/>
            <person name="Liu S."/>
            <person name="Yang L."/>
            <person name="Xiong Z."/>
            <person name="Li Y."/>
            <person name="Cantacessi C."/>
            <person name="Hall R.S."/>
            <person name="Xu X."/>
            <person name="Chen F."/>
            <person name="Wu X."/>
            <person name="Zerlotini A."/>
            <person name="Oliveira G."/>
            <person name="Hofmann A."/>
            <person name="Zhang G."/>
            <person name="Fang X."/>
            <person name="Kang Y."/>
            <person name="Campbell B.E."/>
            <person name="Loukas A."/>
            <person name="Ranganathan S."/>
            <person name="Rollinson D."/>
            <person name="Rinaldi G."/>
            <person name="Brindley P.J."/>
            <person name="Yang H."/>
            <person name="Wang J."/>
            <person name="Wang J."/>
            <person name="Gasser R.B."/>
        </authorList>
    </citation>
    <scope>NUCLEOTIDE SEQUENCE</scope>
</reference>
<dbReference type="AlphaFoldDB" id="A0A922LFQ1"/>